<dbReference type="Gene3D" id="3.30.43.10">
    <property type="entry name" value="Uridine Diphospho-n-acetylenolpyruvylglucosamine Reductase, domain 2"/>
    <property type="match status" value="1"/>
</dbReference>
<dbReference type="AlphaFoldDB" id="Q1QDR1"/>
<evidence type="ECO:0000259" key="12">
    <source>
        <dbReference type="PROSITE" id="PS51387"/>
    </source>
</evidence>
<dbReference type="InterPro" id="IPR016166">
    <property type="entry name" value="FAD-bd_PCMH"/>
</dbReference>
<comment type="similarity">
    <text evidence="2">Belongs to the FAD-binding oxidoreductase/transferase type 4 family.</text>
</comment>
<dbReference type="Gene3D" id="1.10.45.10">
    <property type="entry name" value="Vanillyl-alcohol Oxidase, Chain A, domain 4"/>
    <property type="match status" value="1"/>
</dbReference>
<evidence type="ECO:0000256" key="10">
    <source>
        <dbReference type="ARBA" id="ARBA00051291"/>
    </source>
</evidence>
<dbReference type="EMBL" id="CP000323">
    <property type="protein sequence ID" value="ABE74192.1"/>
    <property type="molecule type" value="Genomic_DNA"/>
</dbReference>
<dbReference type="InterPro" id="IPR016164">
    <property type="entry name" value="FAD-linked_Oxase-like_C"/>
</dbReference>
<proteinExistence type="inferred from homology"/>
<dbReference type="GO" id="GO:0051990">
    <property type="term" value="F:(R)-2-hydroxyglutarate dehydrogenase activity"/>
    <property type="evidence" value="ECO:0007669"/>
    <property type="project" value="UniProtKB-EC"/>
</dbReference>
<dbReference type="PROSITE" id="PS51387">
    <property type="entry name" value="FAD_PCMH"/>
    <property type="match status" value="1"/>
</dbReference>
<dbReference type="InterPro" id="IPR016171">
    <property type="entry name" value="Vanillyl_alc_oxidase_C-sub2"/>
</dbReference>
<dbReference type="FunFam" id="1.10.45.10:FF:000001">
    <property type="entry name" value="D-lactate dehydrogenase mitochondrial"/>
    <property type="match status" value="1"/>
</dbReference>
<dbReference type="eggNOG" id="COG0277">
    <property type="taxonomic scope" value="Bacteria"/>
</dbReference>
<evidence type="ECO:0000256" key="3">
    <source>
        <dbReference type="ARBA" id="ARBA00011738"/>
    </source>
</evidence>
<dbReference type="GO" id="GO:0046872">
    <property type="term" value="F:metal ion binding"/>
    <property type="evidence" value="ECO:0007669"/>
    <property type="project" value="UniProtKB-KW"/>
</dbReference>
<evidence type="ECO:0000256" key="11">
    <source>
        <dbReference type="ARBA" id="ARBA00067680"/>
    </source>
</evidence>
<dbReference type="STRING" id="335284.Pcryo_0409"/>
<accession>Q1QDR1</accession>
<name>Q1QDR1_PSYCK</name>
<evidence type="ECO:0000256" key="6">
    <source>
        <dbReference type="ARBA" id="ARBA00022827"/>
    </source>
</evidence>
<evidence type="ECO:0000256" key="7">
    <source>
        <dbReference type="ARBA" id="ARBA00022833"/>
    </source>
</evidence>
<dbReference type="SUPFAM" id="SSF56176">
    <property type="entry name" value="FAD-binding/transporter-associated domain-like"/>
    <property type="match status" value="1"/>
</dbReference>
<comment type="cofactor">
    <cofactor evidence="1">
        <name>FAD</name>
        <dbReference type="ChEBI" id="CHEBI:57692"/>
    </cofactor>
</comment>
<dbReference type="KEGG" id="pcr:Pcryo_0409"/>
<dbReference type="EC" id="1.1.99.39" evidence="9"/>
<gene>
    <name evidence="13" type="ordered locus">Pcryo_0409</name>
</gene>
<dbReference type="Pfam" id="PF02913">
    <property type="entry name" value="FAD-oxidase_C"/>
    <property type="match status" value="1"/>
</dbReference>
<evidence type="ECO:0000256" key="1">
    <source>
        <dbReference type="ARBA" id="ARBA00001974"/>
    </source>
</evidence>
<reference evidence="13" key="1">
    <citation type="submission" date="2006-03" db="EMBL/GenBank/DDBJ databases">
        <title>Complete sequence of chromosome of Psychrobacter cryohalolentis K5.</title>
        <authorList>
            <consortium name="US DOE Joint Genome Institute"/>
            <person name="Copeland A."/>
            <person name="Lucas S."/>
            <person name="Lapidus A."/>
            <person name="Barry K."/>
            <person name="Detter J.C."/>
            <person name="Glavina del Rio T."/>
            <person name="Hammon N."/>
            <person name="Israni S."/>
            <person name="Dalin E."/>
            <person name="Tice H."/>
            <person name="Pitluck S."/>
            <person name="Brettin T."/>
            <person name="Bruce D."/>
            <person name="Han C."/>
            <person name="Tapia R."/>
            <person name="Sims D.R."/>
            <person name="Gilna P."/>
            <person name="Schmutz J."/>
            <person name="Larimer F."/>
            <person name="Land M."/>
            <person name="Hauser L."/>
            <person name="Kyrpides N."/>
            <person name="Kim E."/>
            <person name="Richardson P."/>
        </authorList>
    </citation>
    <scope>NUCLEOTIDE SEQUENCE</scope>
    <source>
        <strain evidence="13">K5</strain>
    </source>
</reference>
<dbReference type="InterPro" id="IPR036318">
    <property type="entry name" value="FAD-bd_PCMH-like_sf"/>
</dbReference>
<dbReference type="GO" id="GO:0022904">
    <property type="term" value="P:respiratory electron transport chain"/>
    <property type="evidence" value="ECO:0007669"/>
    <property type="project" value="TreeGrafter"/>
</dbReference>
<dbReference type="Gene3D" id="3.30.465.10">
    <property type="match status" value="1"/>
</dbReference>
<dbReference type="InterPro" id="IPR016167">
    <property type="entry name" value="FAD-bd_PCMH_sub1"/>
</dbReference>
<comment type="catalytic activity">
    <reaction evidence="10">
        <text>(R)-2-hydroxyglutarate + A = 2-oxoglutarate + AH2</text>
        <dbReference type="Rhea" id="RHEA:38295"/>
        <dbReference type="ChEBI" id="CHEBI:13193"/>
        <dbReference type="ChEBI" id="CHEBI:15801"/>
        <dbReference type="ChEBI" id="CHEBI:16810"/>
        <dbReference type="ChEBI" id="CHEBI:17499"/>
        <dbReference type="EC" id="1.1.99.39"/>
    </reaction>
    <physiologicalReaction direction="left-to-right" evidence="10">
        <dbReference type="Rhea" id="RHEA:38296"/>
    </physiologicalReaction>
</comment>
<organism evidence="13 14">
    <name type="scientific">Psychrobacter cryohalolentis (strain ATCC BAA-1226 / DSM 17306 / VKM B-2378 / K5)</name>
    <dbReference type="NCBI Taxonomy" id="335284"/>
    <lineage>
        <taxon>Bacteria</taxon>
        <taxon>Pseudomonadati</taxon>
        <taxon>Pseudomonadota</taxon>
        <taxon>Gammaproteobacteria</taxon>
        <taxon>Moraxellales</taxon>
        <taxon>Moraxellaceae</taxon>
        <taxon>Psychrobacter</taxon>
    </lineage>
</organism>
<dbReference type="FunFam" id="3.30.465.10:FF:000025">
    <property type="entry name" value="FAD-binding oxidoreductase"/>
    <property type="match status" value="1"/>
</dbReference>
<dbReference type="InterPro" id="IPR006094">
    <property type="entry name" value="Oxid_FAD_bind_N"/>
</dbReference>
<evidence type="ECO:0000256" key="9">
    <source>
        <dbReference type="ARBA" id="ARBA00039003"/>
    </source>
</evidence>
<dbReference type="Gene3D" id="3.30.70.2740">
    <property type="match status" value="1"/>
</dbReference>
<dbReference type="InterPro" id="IPR004113">
    <property type="entry name" value="FAD-bd_oxidored_4_C"/>
</dbReference>
<evidence type="ECO:0000313" key="13">
    <source>
        <dbReference type="EMBL" id="ABE74192.1"/>
    </source>
</evidence>
<keyword evidence="6" id="KW-0274">FAD</keyword>
<dbReference type="PANTHER" id="PTHR43716:SF1">
    <property type="entry name" value="D-2-HYDROXYGLUTARATE DEHYDROGENASE, MITOCHONDRIAL"/>
    <property type="match status" value="1"/>
</dbReference>
<keyword evidence="7" id="KW-0862">Zinc</keyword>
<keyword evidence="4" id="KW-0285">Flavoprotein</keyword>
<dbReference type="InterPro" id="IPR016169">
    <property type="entry name" value="FAD-bd_PCMH_sub2"/>
</dbReference>
<evidence type="ECO:0000313" key="14">
    <source>
        <dbReference type="Proteomes" id="UP000002425"/>
    </source>
</evidence>
<evidence type="ECO:0000256" key="2">
    <source>
        <dbReference type="ARBA" id="ARBA00008000"/>
    </source>
</evidence>
<sequence>MTSLSSQTLSETHAAAVQTILSALLDAHQFDASQIKTDSESLEHWGKDWTKHFAPAPAAIVFPKTTEQVQAIVLLANEHDVVLTPSGGRTGLSAGAVAANGEIVVSMDKMNHIGQFYPADRMVEIESGVVTQQLQQFAESKDLYYPVDFASAGSSQIGGNIGTNAGGIKVIRYGMTRQWIMGLTVVTGKGDILQLNRGMVKNATGYDLRQLFIGSEGTLGFVTQAQIKLERQPQDLNVMVLGMDSFNDVMNVLSAFQAQIDLTAFEFFDDVAIDKLMAHGQVQEPFESRTKFYTLLEFEAPYEPIMDKAMAIFEDCMEQGWVIDGVMSQSLAQAEELWKLREYISETISVFTPYKNDVSVLISHVPEFIAEIDHIVSSNYPDFEVCWFGHIGDGNLHLNILKPENMSKDDFFSECQVVNKHVFETVQRYGGSVSAEHGVGMTKKPYLHYSRSEIEIDYLREVKKVFDPNNIMNRGKIFDM</sequence>
<comment type="subunit">
    <text evidence="3">Homodimer.</text>
</comment>
<evidence type="ECO:0000256" key="8">
    <source>
        <dbReference type="ARBA" id="ARBA00023002"/>
    </source>
</evidence>
<dbReference type="FunFam" id="3.30.70.2740:FF:000005">
    <property type="entry name" value="FAD-binding oxidoreductase"/>
    <property type="match status" value="1"/>
</dbReference>
<dbReference type="PANTHER" id="PTHR43716">
    <property type="entry name" value="D-2-HYDROXYGLUTARATE DEHYDROGENASE, MITOCHONDRIAL"/>
    <property type="match status" value="1"/>
</dbReference>
<dbReference type="Pfam" id="PF01565">
    <property type="entry name" value="FAD_binding_4"/>
    <property type="match status" value="1"/>
</dbReference>
<keyword evidence="8" id="KW-0560">Oxidoreductase</keyword>
<evidence type="ECO:0000256" key="4">
    <source>
        <dbReference type="ARBA" id="ARBA00022630"/>
    </source>
</evidence>
<dbReference type="RefSeq" id="WP_011512777.1">
    <property type="nucleotide sequence ID" value="NC_007969.1"/>
</dbReference>
<feature type="domain" description="FAD-binding PCMH-type" evidence="12">
    <location>
        <begin position="53"/>
        <end position="232"/>
    </location>
</feature>
<evidence type="ECO:0000256" key="5">
    <source>
        <dbReference type="ARBA" id="ARBA00022723"/>
    </source>
</evidence>
<dbReference type="HOGENOM" id="CLU_017779_4_1_6"/>
<protein>
    <recommendedName>
        <fullName evidence="11">D-2-hydroxyglutarate dehydrogenase</fullName>
        <ecNumber evidence="9">1.1.99.39</ecNumber>
    </recommendedName>
</protein>
<dbReference type="SUPFAM" id="SSF55103">
    <property type="entry name" value="FAD-linked oxidases, C-terminal domain"/>
    <property type="match status" value="1"/>
</dbReference>
<keyword evidence="14" id="KW-1185">Reference proteome</keyword>
<dbReference type="InterPro" id="IPR051264">
    <property type="entry name" value="FAD-oxidored/transferase_4"/>
</dbReference>
<dbReference type="Proteomes" id="UP000002425">
    <property type="component" value="Chromosome"/>
</dbReference>
<dbReference type="Gene3D" id="3.30.70.2190">
    <property type="match status" value="1"/>
</dbReference>
<keyword evidence="5" id="KW-0479">Metal-binding</keyword>
<dbReference type="GO" id="GO:0071949">
    <property type="term" value="F:FAD binding"/>
    <property type="evidence" value="ECO:0007669"/>
    <property type="project" value="InterPro"/>
</dbReference>